<evidence type="ECO:0000313" key="2">
    <source>
        <dbReference type="Proteomes" id="UP001214666"/>
    </source>
</evidence>
<gene>
    <name evidence="1" type="ORF">PY771_20125</name>
</gene>
<accession>A0A1V2F811</accession>
<proteinExistence type="predicted"/>
<evidence type="ECO:0000313" key="1">
    <source>
        <dbReference type="EMBL" id="WEE25907.1"/>
    </source>
</evidence>
<dbReference type="InterPro" id="IPR009962">
    <property type="entry name" value="DUF1488"/>
</dbReference>
<dbReference type="InterPro" id="IPR036692">
    <property type="entry name" value="Shew3726-like_sf"/>
</dbReference>
<dbReference type="KEGG" id="aaj:BOQ57_01220"/>
<dbReference type="AlphaFoldDB" id="A0A1V2F811"/>
<name>A0A1V2F811_AERHY</name>
<dbReference type="EMBL" id="CP118942">
    <property type="protein sequence ID" value="WEE25907.1"/>
    <property type="molecule type" value="Genomic_DNA"/>
</dbReference>
<reference evidence="1" key="1">
    <citation type="submission" date="2023-02" db="EMBL/GenBank/DDBJ databases">
        <title>The sequence of Aeromonas hydrophila K533.</title>
        <authorList>
            <person name="Luo X."/>
        </authorList>
    </citation>
    <scope>NUCLEOTIDE SEQUENCE</scope>
    <source>
        <strain evidence="1">K533</strain>
    </source>
</reference>
<dbReference type="KEGG" id="ahh:RY45_01615"/>
<sequence length="86" mass="10070">MNQGILFPELADWQAHEQRIHFPAQQMGALVDCYISRRRLEKMTGLSLAREEDILRAFESVRFDIEEIAEKLIEEQEFAEDGAIYL</sequence>
<dbReference type="Gene3D" id="3.30.160.140">
    <property type="entry name" value="Shew3726-like"/>
    <property type="match status" value="1"/>
</dbReference>
<organism evidence="1 2">
    <name type="scientific">Aeromonas hydrophila</name>
    <dbReference type="NCBI Taxonomy" id="644"/>
    <lineage>
        <taxon>Bacteria</taxon>
        <taxon>Pseudomonadati</taxon>
        <taxon>Pseudomonadota</taxon>
        <taxon>Gammaproteobacteria</taxon>
        <taxon>Aeromonadales</taxon>
        <taxon>Aeromonadaceae</taxon>
        <taxon>Aeromonas</taxon>
    </lineage>
</organism>
<dbReference type="Pfam" id="PF07369">
    <property type="entry name" value="DUF1488"/>
    <property type="match status" value="1"/>
</dbReference>
<dbReference type="Proteomes" id="UP001214666">
    <property type="component" value="Chromosome"/>
</dbReference>
<dbReference type="SUPFAM" id="SSF160272">
    <property type="entry name" value="Shew3726-like"/>
    <property type="match status" value="1"/>
</dbReference>
<protein>
    <submittedName>
        <fullName evidence="1">DUF1488 domain-containing protein</fullName>
    </submittedName>
</protein>
<dbReference type="RefSeq" id="WP_016349082.1">
    <property type="nucleotide sequence ID" value="NZ_AP022206.1"/>
</dbReference>